<accession>A0A378ZYB6</accession>
<organism evidence="2 3">
    <name type="scientific">Pannonibacter phragmitetus</name>
    <dbReference type="NCBI Taxonomy" id="121719"/>
    <lineage>
        <taxon>Bacteria</taxon>
        <taxon>Pseudomonadati</taxon>
        <taxon>Pseudomonadota</taxon>
        <taxon>Alphaproteobacteria</taxon>
        <taxon>Hyphomicrobiales</taxon>
        <taxon>Stappiaceae</taxon>
        <taxon>Pannonibacter</taxon>
    </lineage>
</organism>
<dbReference type="RefSeq" id="WP_019965610.1">
    <property type="nucleotide sequence ID" value="NZ_UGSK01000001.1"/>
</dbReference>
<reference evidence="2 3" key="1">
    <citation type="submission" date="2018-06" db="EMBL/GenBank/DDBJ databases">
        <authorList>
            <consortium name="Pathogen Informatics"/>
            <person name="Doyle S."/>
        </authorList>
    </citation>
    <scope>NUCLEOTIDE SEQUENCE [LARGE SCALE GENOMIC DNA]</scope>
    <source>
        <strain evidence="2 3">NCTC13350</strain>
    </source>
</reference>
<dbReference type="EMBL" id="UGSK01000001">
    <property type="protein sequence ID" value="SUB02235.1"/>
    <property type="molecule type" value="Genomic_DNA"/>
</dbReference>
<dbReference type="AlphaFoldDB" id="A0A378ZYB6"/>
<feature type="signal peptide" evidence="1">
    <location>
        <begin position="1"/>
        <end position="18"/>
    </location>
</feature>
<sequence length="201" mass="21970">MRLLIAVAACLWPALCPAQSLSVEDLQKQIDQEMAKGSEYIALLDHSDPKRALTALKVMLASGDPELIKLAADHGLYSSNPAVRAEALKGFLATNPRIDMFFSEKGSKGDFSEAMEQRFKVQPNGSGVAAVSVTVGEYDPSGDCYIDKGNGGRCWLMVRPEVIQVKFNNNWNQVTFNDDAALVGNVDLGWAEQVPVRIQLR</sequence>
<name>A0A378ZYB6_9HYPH</name>
<keyword evidence="1" id="KW-0732">Signal</keyword>
<proteinExistence type="predicted"/>
<protein>
    <recommendedName>
        <fullName evidence="4">HEAT repeat domain-containing protein</fullName>
    </recommendedName>
</protein>
<evidence type="ECO:0008006" key="4">
    <source>
        <dbReference type="Google" id="ProtNLM"/>
    </source>
</evidence>
<evidence type="ECO:0000313" key="3">
    <source>
        <dbReference type="Proteomes" id="UP000255000"/>
    </source>
</evidence>
<dbReference type="OrthoDB" id="7858246at2"/>
<feature type="chain" id="PRO_5016706137" description="HEAT repeat domain-containing protein" evidence="1">
    <location>
        <begin position="19"/>
        <end position="201"/>
    </location>
</feature>
<gene>
    <name evidence="2" type="ORF">NCTC13350_03186</name>
</gene>
<dbReference type="Proteomes" id="UP000255000">
    <property type="component" value="Unassembled WGS sequence"/>
</dbReference>
<evidence type="ECO:0000313" key="2">
    <source>
        <dbReference type="EMBL" id="SUB02235.1"/>
    </source>
</evidence>
<evidence type="ECO:0000256" key="1">
    <source>
        <dbReference type="SAM" id="SignalP"/>
    </source>
</evidence>